<accession>A0A183BXU6</accession>
<sequence length="1101" mass="123894">MDKLKSDFSRFQNRIFEFADLSNEKVFAAFSIFFQSTLFASFEIYIANLNANALKLRGSVKDTSFGPHSLVNEQFRISRFYWNLGAVTGQNTRTFARPSIHVVSSKLSLATAPSGSSSPPPLRQSHSQPSTPSMMPKMDDKALEEGEKRKQGQNQQQLNTLQLRHNTVTSVLRYAHDAIHRFEEDILVLKANHNATLFHCLILVWLAELFKYSEHLLGNSASKLYDVTSATVHVNFLLHKKCDAIRHLCSVIFGNDKSDKSARKQCLTMLRRWLDSTPLNVPSLDGTKYSSLGSTNELQQRQQSALADESARLFRTFSDMICEAIDGDEGANAFEHFAKMSLTEALESFERFGWHRNDFFVRQQLAELIIDSAPHEAHAHFCQNLRALLSRQSLLRSLAQHNLNTLETLVEHFERTAVEEDAETRKILFGCSLVVLSLLDRVEGDEQIVERWHSRLARENEAAQGEGGGTLSANLLTWPCVKSELPFLASADKKSMGFPLGLVRVSFVSSPLIRRSSLCSPFSLIVELRNLLAVPLIDCVVKARFRSYSKENSLPNSTLASFLVIGPNEKGPGGPFSLERLPAKSVKLSPTAGNEFFELCQIPSDNRVTFDAKSTANCTLTSEKIEMSGYFFLDSILVANRKFGVEFALNYQEEMAKNARLEHIVCFIVAIQPNIQMKCISNVEKVNGAADADVYQFVSGMEQRFILEVSPGTAPLEAPSQLQLLLGQCVKDSIQFLDIDGNWAPNAQFSIPPLDAEAKHRILVRMYKTIDRLVQRNGEEKEGQMADKFEVDKKSPLMNRRREFWSSDKLFQSLFGSGDGGGIFSSDVAAVDVLPTEVVLSQQKNIPLEQPIVPNSIFRFIWRLPEGSPEDKTDAVSHFLEFKYRILAKNWHEKDDDGNVQRRVEDEREHFLRHQIDFPVQKIGYELCARFFSEQSQSVLYRVGQSADFVVSLRSLSLTLSEAETLIVSIESDGNAGGHFWHCAERHKLARVKENGVGQAIFTMVPKQLGFLPFPSITLHKPSGFDHSPSRNSFSLNEKRFGERLLVFYRNRASQIHILGPLHGASDETASISSANTTESTEQKKKSLKTVAKDRLQKLFE</sequence>
<feature type="region of interest" description="Disordered" evidence="1">
    <location>
        <begin position="111"/>
        <end position="156"/>
    </location>
</feature>
<name>A0A183BXU6_GLOPA</name>
<keyword evidence="2" id="KW-1185">Reference proteome</keyword>
<feature type="compositionally biased region" description="Basic and acidic residues" evidence="1">
    <location>
        <begin position="137"/>
        <end position="150"/>
    </location>
</feature>
<dbReference type="AlphaFoldDB" id="A0A183BXU6"/>
<protein>
    <submittedName>
        <fullName evidence="3">Uncharacterized protein</fullName>
    </submittedName>
</protein>
<evidence type="ECO:0000313" key="3">
    <source>
        <dbReference type="WBParaSite" id="GPLIN_000543600"/>
    </source>
</evidence>
<feature type="region of interest" description="Disordered" evidence="1">
    <location>
        <begin position="1067"/>
        <end position="1089"/>
    </location>
</feature>
<dbReference type="Proteomes" id="UP000050741">
    <property type="component" value="Unassembled WGS sequence"/>
</dbReference>
<feature type="compositionally biased region" description="Polar residues" evidence="1">
    <location>
        <begin position="124"/>
        <end position="133"/>
    </location>
</feature>
<dbReference type="WBParaSite" id="GPLIN_000543600">
    <property type="protein sequence ID" value="GPLIN_000543600"/>
    <property type="gene ID" value="GPLIN_000543600"/>
</dbReference>
<proteinExistence type="predicted"/>
<reference evidence="2" key="1">
    <citation type="submission" date="2014-05" db="EMBL/GenBank/DDBJ databases">
        <title>The genome and life-stage specific transcriptomes of Globodera pallida elucidate key aspects of plant parasitism by a cyst nematode.</title>
        <authorList>
            <person name="Cotton J.A."/>
            <person name="Lilley C.J."/>
            <person name="Jones L.M."/>
            <person name="Kikuchi T."/>
            <person name="Reid A.J."/>
            <person name="Thorpe P."/>
            <person name="Tsai I.J."/>
            <person name="Beasley H."/>
            <person name="Blok V."/>
            <person name="Cock P.J.A."/>
            <person name="Van den Akker S.E."/>
            <person name="Holroyd N."/>
            <person name="Hunt M."/>
            <person name="Mantelin S."/>
            <person name="Naghra H."/>
            <person name="Pain A."/>
            <person name="Palomares-Rius J.E."/>
            <person name="Zarowiecki M."/>
            <person name="Berriman M."/>
            <person name="Jones J.T."/>
            <person name="Urwin P.E."/>
        </authorList>
    </citation>
    <scope>NUCLEOTIDE SEQUENCE [LARGE SCALE GENOMIC DNA]</scope>
    <source>
        <strain evidence="2">Lindley</strain>
    </source>
</reference>
<evidence type="ECO:0000256" key="1">
    <source>
        <dbReference type="SAM" id="MobiDB-lite"/>
    </source>
</evidence>
<reference evidence="3" key="2">
    <citation type="submission" date="2016-06" db="UniProtKB">
        <authorList>
            <consortium name="WormBaseParasite"/>
        </authorList>
    </citation>
    <scope>IDENTIFICATION</scope>
</reference>
<organism evidence="2 3">
    <name type="scientific">Globodera pallida</name>
    <name type="common">Potato cyst nematode worm</name>
    <name type="synonym">Heterodera pallida</name>
    <dbReference type="NCBI Taxonomy" id="36090"/>
    <lineage>
        <taxon>Eukaryota</taxon>
        <taxon>Metazoa</taxon>
        <taxon>Ecdysozoa</taxon>
        <taxon>Nematoda</taxon>
        <taxon>Chromadorea</taxon>
        <taxon>Rhabditida</taxon>
        <taxon>Tylenchina</taxon>
        <taxon>Tylenchomorpha</taxon>
        <taxon>Tylenchoidea</taxon>
        <taxon>Heteroderidae</taxon>
        <taxon>Heteroderinae</taxon>
        <taxon>Globodera</taxon>
    </lineage>
</organism>
<feature type="compositionally biased region" description="Polar residues" evidence="1">
    <location>
        <begin position="1068"/>
        <end position="1080"/>
    </location>
</feature>
<evidence type="ECO:0000313" key="2">
    <source>
        <dbReference type="Proteomes" id="UP000050741"/>
    </source>
</evidence>